<dbReference type="RefSeq" id="WP_188558943.1">
    <property type="nucleotide sequence ID" value="NZ_BMGS01000009.1"/>
</dbReference>
<reference evidence="2" key="1">
    <citation type="journal article" date="2019" name="Int. J. Syst. Evol. Microbiol.">
        <title>The Global Catalogue of Microorganisms (GCM) 10K type strain sequencing project: providing services to taxonomists for standard genome sequencing and annotation.</title>
        <authorList>
            <consortium name="The Broad Institute Genomics Platform"/>
            <consortium name="The Broad Institute Genome Sequencing Center for Infectious Disease"/>
            <person name="Wu L."/>
            <person name="Ma J."/>
        </authorList>
    </citation>
    <scope>NUCLEOTIDE SEQUENCE [LARGE SCALE GENOMIC DNA]</scope>
    <source>
        <strain evidence="2">CGMCC 1.12990</strain>
    </source>
</reference>
<proteinExistence type="predicted"/>
<keyword evidence="2" id="KW-1185">Reference proteome</keyword>
<dbReference type="EMBL" id="BMGS01000009">
    <property type="protein sequence ID" value="GGG53993.1"/>
    <property type="molecule type" value="Genomic_DNA"/>
</dbReference>
<organism evidence="1 2">
    <name type="scientific">Hymenobacter glacieicola</name>
    <dbReference type="NCBI Taxonomy" id="1562124"/>
    <lineage>
        <taxon>Bacteria</taxon>
        <taxon>Pseudomonadati</taxon>
        <taxon>Bacteroidota</taxon>
        <taxon>Cytophagia</taxon>
        <taxon>Cytophagales</taxon>
        <taxon>Hymenobacteraceae</taxon>
        <taxon>Hymenobacter</taxon>
    </lineage>
</organism>
<name>A0ABQ1X0J7_9BACT</name>
<accession>A0ABQ1X0J7</accession>
<evidence type="ECO:0000313" key="2">
    <source>
        <dbReference type="Proteomes" id="UP000601361"/>
    </source>
</evidence>
<comment type="caution">
    <text evidence="1">The sequence shown here is derived from an EMBL/GenBank/DDBJ whole genome shotgun (WGS) entry which is preliminary data.</text>
</comment>
<dbReference type="Proteomes" id="UP000601361">
    <property type="component" value="Unassembled WGS sequence"/>
</dbReference>
<protein>
    <submittedName>
        <fullName evidence="1">Uncharacterized protein</fullName>
    </submittedName>
</protein>
<sequence length="217" mass="24450">MGYATDYISSVDTTASPRRQLAQVARECCYDEDLKRWWTSGAGTSGIGYDVLLNQNDLLSVGYQMEYQGLTHPYTEHLTFDLRTGRRLTLADLVADSPAQLGCRLQAAMSNRLRDKLTGVAAGFGDSTQLARVSELYELEDWNITPQRGLHLDTAHGAEADVTDFALRPDAFRLFHHVGMSRYNFQFLPDERYGFPFARLQLRPLLQPVVQANKGEK</sequence>
<evidence type="ECO:0000313" key="1">
    <source>
        <dbReference type="EMBL" id="GGG53993.1"/>
    </source>
</evidence>
<gene>
    <name evidence="1" type="ORF">GCM10011378_32730</name>
</gene>